<sequence>MLEMKPLTEADLEAYFDLFNDQGLARNAGTVPHPVDLDWARERMISRREAEANGELKDRGFFEDGRFVGSGGYFFRNGELEIGYSVHRNERGRGLATRMARMVVAMAREDRLKGPIIANYFTDNPASGRVLEKVGFARAGLGTGTSMAREGEIESQRMELRGDVRVVDPVVSDYPVLFEQQLDEDARWQAGASRVYASAGEYQAHMEAAMAAGAVRRTILHEGHVAGYLASSDRQGMREVSYWLGRAHWGQGIATKALAEFLDQMGTRKSALCARVAKDHPASLRVLEKCGFVRIGEDSFYSDTRGEQVEEYIYRLNNR</sequence>
<dbReference type="Proteomes" id="UP001595776">
    <property type="component" value="Unassembled WGS sequence"/>
</dbReference>
<dbReference type="SUPFAM" id="SSF55729">
    <property type="entry name" value="Acyl-CoA N-acyltransferases (Nat)"/>
    <property type="match status" value="2"/>
</dbReference>
<dbReference type="InterPro" id="IPR000182">
    <property type="entry name" value="GNAT_dom"/>
</dbReference>
<dbReference type="CDD" id="cd04301">
    <property type="entry name" value="NAT_SF"/>
    <property type="match status" value="1"/>
</dbReference>
<keyword evidence="2" id="KW-0012">Acyltransferase</keyword>
<dbReference type="EC" id="2.3.-.-" evidence="2"/>
<evidence type="ECO:0000313" key="2">
    <source>
        <dbReference type="EMBL" id="MFC4349029.1"/>
    </source>
</evidence>
<protein>
    <submittedName>
        <fullName evidence="2">GNAT family N-acetyltransferase</fullName>
        <ecNumber evidence="2">2.3.-.-</ecNumber>
    </submittedName>
</protein>
<evidence type="ECO:0000313" key="3">
    <source>
        <dbReference type="Proteomes" id="UP001595776"/>
    </source>
</evidence>
<dbReference type="Gene3D" id="3.40.630.30">
    <property type="match status" value="2"/>
</dbReference>
<accession>A0ABV8UCU0</accession>
<dbReference type="EMBL" id="JBHSCR010000014">
    <property type="protein sequence ID" value="MFC4349029.1"/>
    <property type="molecule type" value="Genomic_DNA"/>
</dbReference>
<feature type="domain" description="N-acetyltransferase" evidence="1">
    <location>
        <begin position="162"/>
        <end position="319"/>
    </location>
</feature>
<reference evidence="3" key="1">
    <citation type="journal article" date="2019" name="Int. J. Syst. Evol. Microbiol.">
        <title>The Global Catalogue of Microorganisms (GCM) 10K type strain sequencing project: providing services to taxonomists for standard genome sequencing and annotation.</title>
        <authorList>
            <consortium name="The Broad Institute Genomics Platform"/>
            <consortium name="The Broad Institute Genome Sequencing Center for Infectious Disease"/>
            <person name="Wu L."/>
            <person name="Ma J."/>
        </authorList>
    </citation>
    <scope>NUCLEOTIDE SEQUENCE [LARGE SCALE GENOMIC DNA]</scope>
    <source>
        <strain evidence="3">CGMCC 1.15304</strain>
    </source>
</reference>
<dbReference type="RefSeq" id="WP_068143791.1">
    <property type="nucleotide sequence ID" value="NZ_JBHSCR010000014.1"/>
</dbReference>
<keyword evidence="3" id="KW-1185">Reference proteome</keyword>
<dbReference type="PROSITE" id="PS51186">
    <property type="entry name" value="GNAT"/>
    <property type="match status" value="2"/>
</dbReference>
<gene>
    <name evidence="2" type="ORF">ACFO5Q_14335</name>
</gene>
<dbReference type="Pfam" id="PF13302">
    <property type="entry name" value="Acetyltransf_3"/>
    <property type="match status" value="2"/>
</dbReference>
<feature type="domain" description="N-acetyltransferase" evidence="1">
    <location>
        <begin position="2"/>
        <end position="163"/>
    </location>
</feature>
<dbReference type="GO" id="GO:0016746">
    <property type="term" value="F:acyltransferase activity"/>
    <property type="evidence" value="ECO:0007669"/>
    <property type="project" value="UniProtKB-KW"/>
</dbReference>
<dbReference type="InterPro" id="IPR016181">
    <property type="entry name" value="Acyl_CoA_acyltransferase"/>
</dbReference>
<comment type="caution">
    <text evidence="2">The sequence shown here is derived from an EMBL/GenBank/DDBJ whole genome shotgun (WGS) entry which is preliminary data.</text>
</comment>
<organism evidence="2 3">
    <name type="scientific">Kordiimonas lipolytica</name>
    <dbReference type="NCBI Taxonomy" id="1662421"/>
    <lineage>
        <taxon>Bacteria</taxon>
        <taxon>Pseudomonadati</taxon>
        <taxon>Pseudomonadota</taxon>
        <taxon>Alphaproteobacteria</taxon>
        <taxon>Kordiimonadales</taxon>
        <taxon>Kordiimonadaceae</taxon>
        <taxon>Kordiimonas</taxon>
    </lineage>
</organism>
<evidence type="ECO:0000259" key="1">
    <source>
        <dbReference type="PROSITE" id="PS51186"/>
    </source>
</evidence>
<proteinExistence type="predicted"/>
<dbReference type="PANTHER" id="PTHR43328">
    <property type="entry name" value="ACETYLTRANSFERASE-RELATED"/>
    <property type="match status" value="1"/>
</dbReference>
<name>A0ABV8UCU0_9PROT</name>
<dbReference type="PANTHER" id="PTHR43328:SF1">
    <property type="entry name" value="N-ACETYLTRANSFERASE DOMAIN-CONTAINING PROTEIN"/>
    <property type="match status" value="1"/>
</dbReference>
<keyword evidence="2" id="KW-0808">Transferase</keyword>